<evidence type="ECO:0000313" key="7">
    <source>
        <dbReference type="EMBL" id="KXS13684.1"/>
    </source>
</evidence>
<reference evidence="7 8" key="1">
    <citation type="journal article" date="2015" name="Genome Biol. Evol.">
        <title>Phylogenomic analyses indicate that early fungi evolved digesting cell walls of algal ancestors of land plants.</title>
        <authorList>
            <person name="Chang Y."/>
            <person name="Wang S."/>
            <person name="Sekimoto S."/>
            <person name="Aerts A.L."/>
            <person name="Choi C."/>
            <person name="Clum A."/>
            <person name="LaButti K.M."/>
            <person name="Lindquist E.A."/>
            <person name="Yee Ngan C."/>
            <person name="Ohm R.A."/>
            <person name="Salamov A.A."/>
            <person name="Grigoriev I.V."/>
            <person name="Spatafora J.W."/>
            <person name="Berbee M.L."/>
        </authorList>
    </citation>
    <scope>NUCLEOTIDE SEQUENCE [LARGE SCALE GENOMIC DNA]</scope>
    <source>
        <strain evidence="7 8">JEL478</strain>
    </source>
</reference>
<evidence type="ECO:0000256" key="2">
    <source>
        <dbReference type="ARBA" id="ARBA00023015"/>
    </source>
</evidence>
<dbReference type="GO" id="GO:0005634">
    <property type="term" value="C:nucleus"/>
    <property type="evidence" value="ECO:0007669"/>
    <property type="project" value="UniProtKB-SubCell"/>
</dbReference>
<evidence type="ECO:0000313" key="8">
    <source>
        <dbReference type="Proteomes" id="UP000070544"/>
    </source>
</evidence>
<dbReference type="PANTHER" id="PTHR21539">
    <property type="entry name" value="SAGA-ASSOCIATED FACTOR 29"/>
    <property type="match status" value="1"/>
</dbReference>
<evidence type="ECO:0000259" key="6">
    <source>
        <dbReference type="PROSITE" id="PS51518"/>
    </source>
</evidence>
<feature type="domain" description="SGF29 C-terminal" evidence="6">
    <location>
        <begin position="150"/>
        <end position="292"/>
    </location>
</feature>
<keyword evidence="2" id="KW-0805">Transcription regulation</keyword>
<dbReference type="Gene3D" id="2.30.30.140">
    <property type="match status" value="2"/>
</dbReference>
<dbReference type="InterPro" id="IPR010750">
    <property type="entry name" value="SGF29_tudor-like_dom"/>
</dbReference>
<evidence type="ECO:0000256" key="5">
    <source>
        <dbReference type="SAM" id="MobiDB-lite"/>
    </source>
</evidence>
<dbReference type="InterPro" id="IPR047287">
    <property type="entry name" value="Tudor_SGF29_rpt2"/>
</dbReference>
<keyword evidence="3" id="KW-0804">Transcription</keyword>
<proteinExistence type="predicted"/>
<dbReference type="AlphaFoldDB" id="A0A139AAK0"/>
<keyword evidence="8" id="KW-1185">Reference proteome</keyword>
<dbReference type="OrthoDB" id="10265994at2759"/>
<dbReference type="PROSITE" id="PS51518">
    <property type="entry name" value="SGF29_C"/>
    <property type="match status" value="1"/>
</dbReference>
<dbReference type="Proteomes" id="UP000070544">
    <property type="component" value="Unassembled WGS sequence"/>
</dbReference>
<dbReference type="Pfam" id="PF07039">
    <property type="entry name" value="SGF29_Tudor"/>
    <property type="match status" value="1"/>
</dbReference>
<dbReference type="EMBL" id="KQ965776">
    <property type="protein sequence ID" value="KXS13684.1"/>
    <property type="molecule type" value="Genomic_DNA"/>
</dbReference>
<organism evidence="7 8">
    <name type="scientific">Gonapodya prolifera (strain JEL478)</name>
    <name type="common">Monoblepharis prolifera</name>
    <dbReference type="NCBI Taxonomy" id="1344416"/>
    <lineage>
        <taxon>Eukaryota</taxon>
        <taxon>Fungi</taxon>
        <taxon>Fungi incertae sedis</taxon>
        <taxon>Chytridiomycota</taxon>
        <taxon>Chytridiomycota incertae sedis</taxon>
        <taxon>Monoblepharidomycetes</taxon>
        <taxon>Monoblepharidales</taxon>
        <taxon>Gonapodyaceae</taxon>
        <taxon>Gonapodya</taxon>
    </lineage>
</organism>
<sequence length="295" mass="33228">MGRKEGTEETEVWHKTCEKLKDFDAARKSAESGLHKINRSLLKLKDKSERDSVSPAKSAVKLLGYYQDALAKAEQELRLVQDASEAVNVLIGLREATERGVDGKRKRRKLDKPGPTTAATSHSSNVGSPAPFSGENSPEPPQRRKLDSEENSPIPLGSEVAVKPPDKDWLLAKVVGYRFDKNGEGKRKEKYEVEDVEDDEDHPGTKKRYIFPVKSLIFIPEKFHFESEHPIGAQVLALFPTTTCFYLARVMVPPSRNRDSPQQYIVMFDDDNAEQRLVQGRYVLSLPVKNVRLKA</sequence>
<name>A0A139AAK0_GONPJ</name>
<keyword evidence="4" id="KW-0539">Nucleus</keyword>
<feature type="region of interest" description="Disordered" evidence="5">
    <location>
        <begin position="95"/>
        <end position="160"/>
    </location>
</feature>
<dbReference type="PANTHER" id="PTHR21539:SF0">
    <property type="entry name" value="SAGA-ASSOCIATED FACTOR 29"/>
    <property type="match status" value="1"/>
</dbReference>
<evidence type="ECO:0000256" key="3">
    <source>
        <dbReference type="ARBA" id="ARBA00023163"/>
    </source>
</evidence>
<gene>
    <name evidence="7" type="ORF">M427DRAFT_366644</name>
</gene>
<accession>A0A139AAK0</accession>
<dbReference type="OMA" id="WRYIEAC"/>
<evidence type="ECO:0000256" key="1">
    <source>
        <dbReference type="ARBA" id="ARBA00004123"/>
    </source>
</evidence>
<feature type="compositionally biased region" description="Polar residues" evidence="5">
    <location>
        <begin position="117"/>
        <end position="127"/>
    </location>
</feature>
<dbReference type="CDD" id="cd20394">
    <property type="entry name" value="Tudor_SGF29_rpt2"/>
    <property type="match status" value="1"/>
</dbReference>
<dbReference type="STRING" id="1344416.A0A139AAK0"/>
<comment type="subcellular location">
    <subcellularLocation>
        <location evidence="1">Nucleus</location>
    </subcellularLocation>
</comment>
<protein>
    <recommendedName>
        <fullName evidence="6">SGF29 C-terminal domain-containing protein</fullName>
    </recommendedName>
</protein>
<dbReference type="GO" id="GO:0000124">
    <property type="term" value="C:SAGA complex"/>
    <property type="evidence" value="ECO:0007669"/>
    <property type="project" value="InterPro"/>
</dbReference>
<evidence type="ECO:0000256" key="4">
    <source>
        <dbReference type="ARBA" id="ARBA00023242"/>
    </source>
</evidence>
<dbReference type="InterPro" id="IPR037802">
    <property type="entry name" value="SGF29"/>
</dbReference>